<reference evidence="7" key="1">
    <citation type="submission" date="2018-06" db="EMBL/GenBank/DDBJ databases">
        <authorList>
            <person name="Zhirakovskaya E."/>
        </authorList>
    </citation>
    <scope>NUCLEOTIDE SEQUENCE</scope>
</reference>
<dbReference type="NCBIfam" id="NF002886">
    <property type="entry name" value="PRK03355.1"/>
    <property type="match status" value="1"/>
</dbReference>
<evidence type="ECO:0000256" key="1">
    <source>
        <dbReference type="ARBA" id="ARBA00004184"/>
    </source>
</evidence>
<dbReference type="GO" id="GO:0006629">
    <property type="term" value="P:lipid metabolic process"/>
    <property type="evidence" value="ECO:0007669"/>
    <property type="project" value="InterPro"/>
</dbReference>
<dbReference type="PANTHER" id="PTHR12563:SF17">
    <property type="entry name" value="DIHYDROXYACETONE PHOSPHATE ACYLTRANSFERASE"/>
    <property type="match status" value="1"/>
</dbReference>
<proteinExistence type="inferred from homology"/>
<evidence type="ECO:0000256" key="5">
    <source>
        <dbReference type="ARBA" id="ARBA00023315"/>
    </source>
</evidence>
<dbReference type="InterPro" id="IPR041728">
    <property type="entry name" value="GPAT/DHAPAT_LPLAT"/>
</dbReference>
<keyword evidence="5 7" id="KW-0012">Acyltransferase</keyword>
<dbReference type="GO" id="GO:0004366">
    <property type="term" value="F:glycerol-3-phosphate O-acyltransferase activity"/>
    <property type="evidence" value="ECO:0007669"/>
    <property type="project" value="UniProtKB-EC"/>
</dbReference>
<dbReference type="EC" id="2.3.1.15" evidence="7"/>
<dbReference type="AlphaFoldDB" id="A0A3B0SXF9"/>
<gene>
    <name evidence="7" type="ORF">MNBD_ACTINO01-2149</name>
</gene>
<keyword evidence="3 7" id="KW-0808">Transferase</keyword>
<dbReference type="PANTHER" id="PTHR12563">
    <property type="entry name" value="GLYCEROL-3-PHOSPHATE ACYLTRANSFERASE"/>
    <property type="match status" value="1"/>
</dbReference>
<dbReference type="Pfam" id="PF01553">
    <property type="entry name" value="Acyltransferase"/>
    <property type="match status" value="1"/>
</dbReference>
<dbReference type="InterPro" id="IPR002123">
    <property type="entry name" value="Plipid/glycerol_acylTrfase"/>
</dbReference>
<evidence type="ECO:0000256" key="2">
    <source>
        <dbReference type="ARBA" id="ARBA00007937"/>
    </source>
</evidence>
<dbReference type="SUPFAM" id="SSF69593">
    <property type="entry name" value="Glycerol-3-phosphate (1)-acyltransferase"/>
    <property type="match status" value="1"/>
</dbReference>
<evidence type="ECO:0000313" key="7">
    <source>
        <dbReference type="EMBL" id="VAW09220.1"/>
    </source>
</evidence>
<dbReference type="EMBL" id="UOEI01000696">
    <property type="protein sequence ID" value="VAW09220.1"/>
    <property type="molecule type" value="Genomic_DNA"/>
</dbReference>
<dbReference type="Pfam" id="PF19277">
    <property type="entry name" value="GPAT_C"/>
    <property type="match status" value="1"/>
</dbReference>
<dbReference type="GO" id="GO:0012505">
    <property type="term" value="C:endomembrane system"/>
    <property type="evidence" value="ECO:0007669"/>
    <property type="project" value="UniProtKB-SubCell"/>
</dbReference>
<dbReference type="CDD" id="cd07993">
    <property type="entry name" value="LPLAT_DHAPAT-like"/>
    <property type="match status" value="1"/>
</dbReference>
<organism evidence="7">
    <name type="scientific">hydrothermal vent metagenome</name>
    <dbReference type="NCBI Taxonomy" id="652676"/>
    <lineage>
        <taxon>unclassified sequences</taxon>
        <taxon>metagenomes</taxon>
        <taxon>ecological metagenomes</taxon>
    </lineage>
</organism>
<evidence type="ECO:0000256" key="3">
    <source>
        <dbReference type="ARBA" id="ARBA00022679"/>
    </source>
</evidence>
<dbReference type="GO" id="GO:0005886">
    <property type="term" value="C:plasma membrane"/>
    <property type="evidence" value="ECO:0007669"/>
    <property type="project" value="TreeGrafter"/>
</dbReference>
<dbReference type="InterPro" id="IPR022284">
    <property type="entry name" value="GPAT/DHAPAT"/>
</dbReference>
<dbReference type="SMART" id="SM00563">
    <property type="entry name" value="PlsC"/>
    <property type="match status" value="1"/>
</dbReference>
<sequence>MAERSTPQWPDKPGPYVALIDASSNLEAELINDWIQECCGPRSDPIDRFRIPPSRRRRPFGNVDPSIGERLHREDDPLCIPMRVVWLAPERDGRRRVRLIDVLKPGDPRDPNVVTQRIILKRHPDQCRIVIGAPARRSDLEKRWSQPSGRGPADGTTLGEFVALQAWLSLERAERSIRGQRYKVPKFLREDLFWSRPFQAGVERLARDSGRPVKRVKLRTARYLKEIAAQHSPYVIDIVNGITSTLIATAHHSVVYSARDLHDIYRLAEDYPLVFLPSHKSNFDHLVFQHVLYENELPLNHTAGGINMNFFLVGPLLRRSGIFFIRREFKNNEPYKFVLRQYLDYLLEKRFALEWYIEGGRSRSGKLREPRLGLLKYVADSYQRGIADDVILVPVSINYDQISDVSSYAAEQRGRSKDRESLLWAIKFIAGLRRRNGSIHIRFGEPLFMSTRVGRTEDLTSDAGRLTLPKVAFEISTRINDVTPITPISLVTLALLSREERGFTALETIEVLRPFEDFVAQRNLPTTFELPFTSSDQVADALDALAENGVVRRTEGLTETIYSIGSDQHLAAAYYRNTIIHFFVNAGITEVALGTGILRNRSMHIDAVIERALALRDLLKFEFFFSPSGEFADEIRDEISRYEIGELSDALIDVDMETMRPAKSPMVLRPFLEAYLVVSHALCSFNDEPVEADELRNASLAMGEQLLQHGILSTSEAVSTTLFTSGIQLADNRGLLSGTDAQRQEFRRELTSILDVLSDIADFESF</sequence>
<keyword evidence="4" id="KW-0472">Membrane</keyword>
<protein>
    <submittedName>
        <fullName evidence="7">Glycerol-3-phosphate acyltransferase</fullName>
        <ecNumber evidence="7">2.3.1.15</ecNumber>
    </submittedName>
</protein>
<accession>A0A3B0SXF9</accession>
<comment type="subcellular location">
    <subcellularLocation>
        <location evidence="1">Endomembrane system</location>
        <topology evidence="1">Peripheral membrane protein</topology>
    </subcellularLocation>
</comment>
<comment type="similarity">
    <text evidence="2">Belongs to the GPAT/DAPAT family.</text>
</comment>
<evidence type="ECO:0000256" key="4">
    <source>
        <dbReference type="ARBA" id="ARBA00023136"/>
    </source>
</evidence>
<dbReference type="InterPro" id="IPR045520">
    <property type="entry name" value="GPAT/DHAPAT_C"/>
</dbReference>
<feature type="domain" description="Phospholipid/glycerol acyltransferase" evidence="6">
    <location>
        <begin position="273"/>
        <end position="400"/>
    </location>
</feature>
<name>A0A3B0SXF9_9ZZZZ</name>
<evidence type="ECO:0000259" key="6">
    <source>
        <dbReference type="SMART" id="SM00563"/>
    </source>
</evidence>